<gene>
    <name evidence="5" type="ORF">GCM10007390_32470</name>
</gene>
<evidence type="ECO:0000313" key="5">
    <source>
        <dbReference type="EMBL" id="GHB76101.1"/>
    </source>
</evidence>
<accession>A0A8J3D4Y6</accession>
<comment type="function">
    <text evidence="4">Catalyzes the reversible epimerization of cellobiose to 4-O-beta-D-glucopyranosyl-D-mannose (Glc-Man).</text>
</comment>
<sequence length="388" mass="45100">MQLNADAFKTELFRILSYWEKYAPDMQRGGFYGSVSFNNVPQQEAPRSVVVNSRILWTFSMAHRLFPNPDYKAMADRAFQYLIRHFFDPEFGGVYWSVTAKGKPLETTKQMYGQAFAMYGLSEYYRAFKVEKALTLAKGLFDYIEKSAFDGEEGGYLEAIGRKGEPIDNYLLSQSPYSKSMNTHLHLIEAYTNLFTVWPDAKLKKQTTAMLLVIMDRIVDDTDRMKLFFTKKWIPKDKTISYGHDIEASWLLYETAELLGDHTVTETVRDRCLKMAEAATAGLGSDGALNYEYFPETHHLQTNRSWWVLAEQVVGFYNAYQMSGNEKYLKTADRSWEYIQQKFMDTKRGEWHTTVLENGTAVDGDKIHFWKAPYHNARMCVQMWQRLS</sequence>
<dbReference type="HAMAP" id="MF_00929">
    <property type="entry name" value="Cellobiose_2_epim"/>
    <property type="match status" value="1"/>
</dbReference>
<keyword evidence="6" id="KW-1185">Reference proteome</keyword>
<dbReference type="EC" id="5.1.3.11" evidence="4"/>
<dbReference type="SUPFAM" id="SSF48208">
    <property type="entry name" value="Six-hairpin glycosidases"/>
    <property type="match status" value="1"/>
</dbReference>
<name>A0A8J3D4Y6_9BACT</name>
<comment type="catalytic activity">
    <reaction evidence="1 4">
        <text>D-cellobiose = beta-D-glucosyl-(1-&gt;4)-D-mannopyranose</text>
        <dbReference type="Rhea" id="RHEA:23384"/>
        <dbReference type="ChEBI" id="CHEBI:17057"/>
        <dbReference type="ChEBI" id="CHEBI:47931"/>
        <dbReference type="EC" id="5.1.3.11"/>
    </reaction>
</comment>
<dbReference type="Pfam" id="PF07221">
    <property type="entry name" value="GlcNAc_2-epim"/>
    <property type="match status" value="1"/>
</dbReference>
<dbReference type="InterPro" id="IPR010819">
    <property type="entry name" value="AGE/CE"/>
</dbReference>
<dbReference type="InterPro" id="IPR028584">
    <property type="entry name" value="Cellobiose_2_epim"/>
</dbReference>
<dbReference type="InterPro" id="IPR008928">
    <property type="entry name" value="6-hairpin_glycosidase_sf"/>
</dbReference>
<dbReference type="PANTHER" id="PTHR15108">
    <property type="entry name" value="N-ACYLGLUCOSAMINE-2-EPIMERASE"/>
    <property type="match status" value="1"/>
</dbReference>
<dbReference type="GO" id="GO:0005975">
    <property type="term" value="P:carbohydrate metabolic process"/>
    <property type="evidence" value="ECO:0007669"/>
    <property type="project" value="InterPro"/>
</dbReference>
<dbReference type="AlphaFoldDB" id="A0A8J3D4Y6"/>
<keyword evidence="3 4" id="KW-0413">Isomerase</keyword>
<dbReference type="GO" id="GO:0047736">
    <property type="term" value="F:cellobiose epimerase activity"/>
    <property type="evidence" value="ECO:0007669"/>
    <property type="project" value="UniProtKB-UniRule"/>
</dbReference>
<comment type="caution">
    <text evidence="5">The sequence shown here is derived from an EMBL/GenBank/DDBJ whole genome shotgun (WGS) entry which is preliminary data.</text>
</comment>
<evidence type="ECO:0000256" key="1">
    <source>
        <dbReference type="ARBA" id="ARBA00001470"/>
    </source>
</evidence>
<evidence type="ECO:0000256" key="3">
    <source>
        <dbReference type="ARBA" id="ARBA00023235"/>
    </source>
</evidence>
<dbReference type="RefSeq" id="WP_189565962.1">
    <property type="nucleotide sequence ID" value="NZ_BMXF01000003.1"/>
</dbReference>
<evidence type="ECO:0000313" key="6">
    <source>
        <dbReference type="Proteomes" id="UP000598271"/>
    </source>
</evidence>
<evidence type="ECO:0000256" key="2">
    <source>
        <dbReference type="ARBA" id="ARBA00008558"/>
    </source>
</evidence>
<dbReference type="InterPro" id="IPR012341">
    <property type="entry name" value="6hp_glycosidase-like_sf"/>
</dbReference>
<reference evidence="5 6" key="1">
    <citation type="journal article" date="2014" name="Int. J. Syst. Evol. Microbiol.">
        <title>Complete genome sequence of Corynebacterium casei LMG S-19264T (=DSM 44701T), isolated from a smear-ripened cheese.</title>
        <authorList>
            <consortium name="US DOE Joint Genome Institute (JGI-PGF)"/>
            <person name="Walter F."/>
            <person name="Albersmeier A."/>
            <person name="Kalinowski J."/>
            <person name="Ruckert C."/>
        </authorList>
    </citation>
    <scope>NUCLEOTIDE SEQUENCE [LARGE SCALE GENOMIC DNA]</scope>
    <source>
        <strain evidence="5 6">KCTC 12866</strain>
    </source>
</reference>
<comment type="similarity">
    <text evidence="4">Belongs to the cellobiose 2-epimerase family.</text>
</comment>
<dbReference type="Proteomes" id="UP000598271">
    <property type="component" value="Unassembled WGS sequence"/>
</dbReference>
<evidence type="ECO:0000256" key="4">
    <source>
        <dbReference type="HAMAP-Rule" id="MF_00929"/>
    </source>
</evidence>
<proteinExistence type="inferred from homology"/>
<dbReference type="Gene3D" id="1.50.10.10">
    <property type="match status" value="1"/>
</dbReference>
<protein>
    <recommendedName>
        <fullName evidence="4">Cellobiose 2-epimerase</fullName>
        <shortName evidence="4">CE</shortName>
        <ecNumber evidence="4">5.1.3.11</ecNumber>
    </recommendedName>
</protein>
<comment type="similarity">
    <text evidence="2">Belongs to the N-acylglucosamine 2-epimerase family.</text>
</comment>
<organism evidence="5 6">
    <name type="scientific">Persicitalea jodogahamensis</name>
    <dbReference type="NCBI Taxonomy" id="402147"/>
    <lineage>
        <taxon>Bacteria</taxon>
        <taxon>Pseudomonadati</taxon>
        <taxon>Bacteroidota</taxon>
        <taxon>Cytophagia</taxon>
        <taxon>Cytophagales</taxon>
        <taxon>Spirosomataceae</taxon>
        <taxon>Persicitalea</taxon>
    </lineage>
</organism>
<dbReference type="EMBL" id="BMXF01000003">
    <property type="protein sequence ID" value="GHB76101.1"/>
    <property type="molecule type" value="Genomic_DNA"/>
</dbReference>